<protein>
    <recommendedName>
        <fullName evidence="3">Transcriptional coactivator p15 (PC4) C-terminal domain-containing protein</fullName>
    </recommendedName>
</protein>
<comment type="caution">
    <text evidence="1">The sequence shown here is derived from an EMBL/GenBank/DDBJ whole genome shotgun (WGS) entry which is preliminary data.</text>
</comment>
<dbReference type="SUPFAM" id="SSF54447">
    <property type="entry name" value="ssDNA-binding transcriptional regulator domain"/>
    <property type="match status" value="1"/>
</dbReference>
<dbReference type="InterPro" id="IPR009044">
    <property type="entry name" value="ssDNA-bd_transcriptional_reg"/>
</dbReference>
<evidence type="ECO:0008006" key="3">
    <source>
        <dbReference type="Google" id="ProtNLM"/>
    </source>
</evidence>
<keyword evidence="2" id="KW-1185">Reference proteome</keyword>
<sequence>MTDRAIATIPKNAREAIRVSLRDTKGRRAIDVRIFEDRGKGPEQSPKGLSIRPDLIRAVIEGLQQAESAAAEEGLIGPPA</sequence>
<name>A0ABW0PXT0_9HYPH</name>
<evidence type="ECO:0000313" key="1">
    <source>
        <dbReference type="EMBL" id="MFC5516522.1"/>
    </source>
</evidence>
<dbReference type="EMBL" id="JBHSML010000003">
    <property type="protein sequence ID" value="MFC5516522.1"/>
    <property type="molecule type" value="Genomic_DNA"/>
</dbReference>
<evidence type="ECO:0000313" key="2">
    <source>
        <dbReference type="Proteomes" id="UP001596150"/>
    </source>
</evidence>
<dbReference type="RefSeq" id="WP_266344227.1">
    <property type="nucleotide sequence ID" value="NZ_JAPKNH010000004.1"/>
</dbReference>
<reference evidence="2" key="1">
    <citation type="journal article" date="2019" name="Int. J. Syst. Evol. Microbiol.">
        <title>The Global Catalogue of Microorganisms (GCM) 10K type strain sequencing project: providing services to taxonomists for standard genome sequencing and annotation.</title>
        <authorList>
            <consortium name="The Broad Institute Genomics Platform"/>
            <consortium name="The Broad Institute Genome Sequencing Center for Infectious Disease"/>
            <person name="Wu L."/>
            <person name="Ma J."/>
        </authorList>
    </citation>
    <scope>NUCLEOTIDE SEQUENCE [LARGE SCALE GENOMIC DNA]</scope>
    <source>
        <strain evidence="2">KACC 12633</strain>
    </source>
</reference>
<accession>A0ABW0PXT0</accession>
<proteinExistence type="predicted"/>
<organism evidence="1 2">
    <name type="scientific">Kaistia terrae</name>
    <dbReference type="NCBI Taxonomy" id="537017"/>
    <lineage>
        <taxon>Bacteria</taxon>
        <taxon>Pseudomonadati</taxon>
        <taxon>Pseudomonadota</taxon>
        <taxon>Alphaproteobacteria</taxon>
        <taxon>Hyphomicrobiales</taxon>
        <taxon>Kaistiaceae</taxon>
        <taxon>Kaistia</taxon>
    </lineage>
</organism>
<gene>
    <name evidence="1" type="ORF">ACFPP9_12130</name>
</gene>
<dbReference type="Proteomes" id="UP001596150">
    <property type="component" value="Unassembled WGS sequence"/>
</dbReference>